<protein>
    <recommendedName>
        <fullName evidence="3">S-locus glycoprotein domain-containing protein</fullName>
    </recommendedName>
</protein>
<sequence>MNSSKHLNSNTNYPPCGNFTFRFDQKEFPELVIRKGKNITFRSGIWDGPRFSSDDWLSFTEITAFTPKVSVTTKEAVYWDEPGDRLSRFVRRDDVLLQRYIWDNKKFKWTLMHEARKDFCDNYGTRGVNDYGKKDEKLPEDGPTMPSVVFMLSNEGLDFQGYSKMESFSNNSMTITLLEGRN</sequence>
<dbReference type="GO" id="GO:0048544">
    <property type="term" value="P:recognition of pollen"/>
    <property type="evidence" value="ECO:0007669"/>
    <property type="project" value="InterPro"/>
</dbReference>
<gene>
    <name evidence="4" type="ORF">AYBTSS11_LOCUS18754</name>
</gene>
<evidence type="ECO:0000313" key="4">
    <source>
        <dbReference type="EMBL" id="CAJ1961488.1"/>
    </source>
</evidence>
<proteinExistence type="predicted"/>
<evidence type="ECO:0000259" key="3">
    <source>
        <dbReference type="Pfam" id="PF00954"/>
    </source>
</evidence>
<dbReference type="EMBL" id="OY731403">
    <property type="protein sequence ID" value="CAJ1961488.1"/>
    <property type="molecule type" value="Genomic_DNA"/>
</dbReference>
<evidence type="ECO:0000256" key="1">
    <source>
        <dbReference type="ARBA" id="ARBA00022729"/>
    </source>
</evidence>
<keyword evidence="1" id="KW-0732">Signal</keyword>
<evidence type="ECO:0000256" key="2">
    <source>
        <dbReference type="ARBA" id="ARBA00023157"/>
    </source>
</evidence>
<evidence type="ECO:0000313" key="5">
    <source>
        <dbReference type="Proteomes" id="UP001189624"/>
    </source>
</evidence>
<name>A0AA86SMH7_9FABA</name>
<organism evidence="4 5">
    <name type="scientific">Sphenostylis stenocarpa</name>
    <dbReference type="NCBI Taxonomy" id="92480"/>
    <lineage>
        <taxon>Eukaryota</taxon>
        <taxon>Viridiplantae</taxon>
        <taxon>Streptophyta</taxon>
        <taxon>Embryophyta</taxon>
        <taxon>Tracheophyta</taxon>
        <taxon>Spermatophyta</taxon>
        <taxon>Magnoliopsida</taxon>
        <taxon>eudicotyledons</taxon>
        <taxon>Gunneridae</taxon>
        <taxon>Pentapetalae</taxon>
        <taxon>rosids</taxon>
        <taxon>fabids</taxon>
        <taxon>Fabales</taxon>
        <taxon>Fabaceae</taxon>
        <taxon>Papilionoideae</taxon>
        <taxon>50 kb inversion clade</taxon>
        <taxon>NPAAA clade</taxon>
        <taxon>indigoferoid/millettioid clade</taxon>
        <taxon>Phaseoleae</taxon>
        <taxon>Sphenostylis</taxon>
    </lineage>
</organism>
<dbReference type="Pfam" id="PF00954">
    <property type="entry name" value="S_locus_glycop"/>
    <property type="match status" value="1"/>
</dbReference>
<reference evidence="4" key="1">
    <citation type="submission" date="2023-10" db="EMBL/GenBank/DDBJ databases">
        <authorList>
            <person name="Domelevo Entfellner J.-B."/>
        </authorList>
    </citation>
    <scope>NUCLEOTIDE SEQUENCE</scope>
</reference>
<keyword evidence="5" id="KW-1185">Reference proteome</keyword>
<dbReference type="InterPro" id="IPR000858">
    <property type="entry name" value="S_locus_glycoprot_dom"/>
</dbReference>
<feature type="domain" description="S-locus glycoprotein" evidence="3">
    <location>
        <begin position="41"/>
        <end position="132"/>
    </location>
</feature>
<dbReference type="Gramene" id="rna-AYBTSS11_LOCUS18754">
    <property type="protein sequence ID" value="CAJ1961488.1"/>
    <property type="gene ID" value="gene-AYBTSS11_LOCUS18754"/>
</dbReference>
<keyword evidence="2" id="KW-1015">Disulfide bond</keyword>
<dbReference type="AlphaFoldDB" id="A0AA86SMH7"/>
<dbReference type="Proteomes" id="UP001189624">
    <property type="component" value="Chromosome 6"/>
</dbReference>
<accession>A0AA86SMH7</accession>